<accession>A0A8B3DMD8</accession>
<protein>
    <submittedName>
        <fullName evidence="2">Uncharacterized protein</fullName>
    </submittedName>
</protein>
<sequence length="119" mass="13552">MDKTEMKVAASILAVFIALPLLGSYLKPFLLEREHQAFEASHQYQEGVKEEITRLRLAIDGVDEDLLAADQELLNYAGDTPEQAKTRQSILLVKKRLKNQKRRLQTELKAVQIKGYNAQ</sequence>
<comment type="caution">
    <text evidence="2">The sequence shown here is derived from an EMBL/GenBank/DDBJ whole genome shotgun (WGS) entry which is preliminary data.</text>
</comment>
<name>A0A8B3DMD8_VIBHA</name>
<evidence type="ECO:0000313" key="2">
    <source>
        <dbReference type="EMBL" id="RIW17832.1"/>
    </source>
</evidence>
<keyword evidence="1" id="KW-0175">Coiled coil</keyword>
<proteinExistence type="predicted"/>
<dbReference type="EMBL" id="QOUW02000007">
    <property type="protein sequence ID" value="RIW17832.1"/>
    <property type="molecule type" value="Genomic_DNA"/>
</dbReference>
<organism evidence="2 3">
    <name type="scientific">Vibrio harveyi</name>
    <name type="common">Beneckea harveyi</name>
    <dbReference type="NCBI Taxonomy" id="669"/>
    <lineage>
        <taxon>Bacteria</taxon>
        <taxon>Pseudomonadati</taxon>
        <taxon>Pseudomonadota</taxon>
        <taxon>Gammaproteobacteria</taxon>
        <taxon>Vibrionales</taxon>
        <taxon>Vibrionaceae</taxon>
        <taxon>Vibrio</taxon>
    </lineage>
</organism>
<feature type="coiled-coil region" evidence="1">
    <location>
        <begin position="87"/>
        <end position="114"/>
    </location>
</feature>
<dbReference type="Proteomes" id="UP000253437">
    <property type="component" value="Unassembled WGS sequence"/>
</dbReference>
<evidence type="ECO:0000313" key="3">
    <source>
        <dbReference type="Proteomes" id="UP000253437"/>
    </source>
</evidence>
<gene>
    <name evidence="2" type="ORF">DS957_003420</name>
</gene>
<evidence type="ECO:0000256" key="1">
    <source>
        <dbReference type="SAM" id="Coils"/>
    </source>
</evidence>
<dbReference type="RefSeq" id="WP_114091654.1">
    <property type="nucleotide sequence ID" value="NZ_QOUW02000007.1"/>
</dbReference>
<dbReference type="AlphaFoldDB" id="A0A8B3DMD8"/>
<reference evidence="2 3" key="1">
    <citation type="submission" date="2018-08" db="EMBL/GenBank/DDBJ databases">
        <title>Vibrio harveyi strains pathogenic to white snook Centropomus viridis Lockington (1877) and potential probiotic bacteria.</title>
        <authorList>
            <person name="Soto-Rodriguez S."/>
            <person name="Gomez-Gil B."/>
            <person name="Lozano-Olvera R."/>
        </authorList>
    </citation>
    <scope>NUCLEOTIDE SEQUENCE [LARGE SCALE GENOMIC DNA]</scope>
    <source>
        <strain evidence="2 3">CAIM 1508</strain>
    </source>
</reference>